<comment type="similarity">
    <text evidence="1">Belongs to the CBF/MAK21 family.</text>
</comment>
<feature type="region of interest" description="Disordered" evidence="2">
    <location>
        <begin position="179"/>
        <end position="263"/>
    </location>
</feature>
<dbReference type="Pfam" id="PF03914">
    <property type="entry name" value="CBF"/>
    <property type="match status" value="1"/>
</dbReference>
<feature type="compositionally biased region" description="Acidic residues" evidence="2">
    <location>
        <begin position="971"/>
        <end position="989"/>
    </location>
</feature>
<feature type="compositionally biased region" description="Basic and acidic residues" evidence="2">
    <location>
        <begin position="108"/>
        <end position="141"/>
    </location>
</feature>
<dbReference type="InterPro" id="IPR005612">
    <property type="entry name" value="CCAAT-binding_factor"/>
</dbReference>
<name>A0A423VLJ2_CYTCH</name>
<dbReference type="PANTHER" id="PTHR12048:SF0">
    <property type="entry name" value="CCAAT_ENHANCER-BINDING PROTEIN ZETA"/>
    <property type="match status" value="1"/>
</dbReference>
<accession>A0A423VLJ2</accession>
<feature type="compositionally biased region" description="Acidic residues" evidence="2">
    <location>
        <begin position="753"/>
        <end position="763"/>
    </location>
</feature>
<feature type="compositionally biased region" description="Basic and acidic residues" evidence="2">
    <location>
        <begin position="564"/>
        <end position="579"/>
    </location>
</feature>
<feature type="compositionally biased region" description="Acidic residues" evidence="2">
    <location>
        <begin position="189"/>
        <end position="227"/>
    </location>
</feature>
<feature type="domain" description="CCAAT-binding factor" evidence="3">
    <location>
        <begin position="651"/>
        <end position="833"/>
    </location>
</feature>
<dbReference type="OrthoDB" id="28947at2759"/>
<dbReference type="SUPFAM" id="SSF48371">
    <property type="entry name" value="ARM repeat"/>
    <property type="match status" value="1"/>
</dbReference>
<organism evidence="4 5">
    <name type="scientific">Cytospora chrysosperma</name>
    <name type="common">Cytospora canker fungus</name>
    <name type="synonym">Sphaeria chrysosperma</name>
    <dbReference type="NCBI Taxonomy" id="252740"/>
    <lineage>
        <taxon>Eukaryota</taxon>
        <taxon>Fungi</taxon>
        <taxon>Dikarya</taxon>
        <taxon>Ascomycota</taxon>
        <taxon>Pezizomycotina</taxon>
        <taxon>Sordariomycetes</taxon>
        <taxon>Sordariomycetidae</taxon>
        <taxon>Diaporthales</taxon>
        <taxon>Cytosporaceae</taxon>
        <taxon>Cytospora</taxon>
    </lineage>
</organism>
<proteinExistence type="inferred from homology"/>
<evidence type="ECO:0000256" key="1">
    <source>
        <dbReference type="ARBA" id="ARBA00007797"/>
    </source>
</evidence>
<dbReference type="GO" id="GO:0005634">
    <property type="term" value="C:nucleus"/>
    <property type="evidence" value="ECO:0007669"/>
    <property type="project" value="UniProtKB-ARBA"/>
</dbReference>
<dbReference type="AlphaFoldDB" id="A0A423VLJ2"/>
<feature type="compositionally biased region" description="Basic and acidic residues" evidence="2">
    <location>
        <begin position="34"/>
        <end position="97"/>
    </location>
</feature>
<evidence type="ECO:0000259" key="3">
    <source>
        <dbReference type="Pfam" id="PF03914"/>
    </source>
</evidence>
<feature type="region of interest" description="Disordered" evidence="2">
    <location>
        <begin position="26"/>
        <end position="167"/>
    </location>
</feature>
<evidence type="ECO:0000313" key="5">
    <source>
        <dbReference type="Proteomes" id="UP000284375"/>
    </source>
</evidence>
<keyword evidence="5" id="KW-1185">Reference proteome</keyword>
<feature type="region of interest" description="Disordered" evidence="2">
    <location>
        <begin position="555"/>
        <end position="601"/>
    </location>
</feature>
<feature type="region of interest" description="Disordered" evidence="2">
    <location>
        <begin position="752"/>
        <end position="808"/>
    </location>
</feature>
<feature type="compositionally biased region" description="Acidic residues" evidence="2">
    <location>
        <begin position="996"/>
        <end position="1031"/>
    </location>
</feature>
<dbReference type="STRING" id="252740.A0A423VLJ2"/>
<protein>
    <recommendedName>
        <fullName evidence="3">CCAAT-binding factor domain-containing protein</fullName>
    </recommendedName>
</protein>
<feature type="region of interest" description="Disordered" evidence="2">
    <location>
        <begin position="934"/>
        <end position="1058"/>
    </location>
</feature>
<feature type="compositionally biased region" description="Acidic residues" evidence="2">
    <location>
        <begin position="948"/>
        <end position="960"/>
    </location>
</feature>
<evidence type="ECO:0000313" key="4">
    <source>
        <dbReference type="EMBL" id="ROV91824.1"/>
    </source>
</evidence>
<dbReference type="Proteomes" id="UP000284375">
    <property type="component" value="Unassembled WGS sequence"/>
</dbReference>
<gene>
    <name evidence="4" type="ORF">VSDG_06506</name>
</gene>
<dbReference type="EMBL" id="LJZO01000041">
    <property type="protein sequence ID" value="ROV91824.1"/>
    <property type="molecule type" value="Genomic_DNA"/>
</dbReference>
<dbReference type="PANTHER" id="PTHR12048">
    <property type="entry name" value="CCAAT-BINDING FACTOR-RELATED"/>
    <property type="match status" value="1"/>
</dbReference>
<dbReference type="InterPro" id="IPR040155">
    <property type="entry name" value="CEBPZ/Mak21-like"/>
</dbReference>
<evidence type="ECO:0000256" key="2">
    <source>
        <dbReference type="SAM" id="MobiDB-lite"/>
    </source>
</evidence>
<sequence>MAKKTKAQRMTNPAFDEAALTKLTAKIDTALSEPKPKEQKSKDQKPKAQKPKDQKPKDQRSREQKKPKDQKPKDDKENDDRPAKRKRSDNDTKDAAPKKRQAQEATNGEDKPQKPQKTAEERKAELLEEIKALGGDEHDLDLVAGIDSDAEEGQTKPSKGSEDMDKILKDELAKFAAGLGFEQVRDEVMATDDEAEGAEEAAEEAAEEVEGEDSEDESEQEEEETPPADEPKKRNGAGKLVFDPQPEWHSLSQEKLPLPSADDTRNFSSTINSLNNYAKALLESDAAAYASTVAASSTRRFMSTIMSSGTMSDKVSALTLAVQESPVHNIKALDNLINLAGKKSRDQAVAALGALVDLLGNGVVLPSNRRLRLFRAQPGLLGTLQKYSVTAWNSDKPLPGRITKAHLMMWAYEDWLKDTYFKVIQLLELWCGDEIEYTRHRSLDFVYGLLKEKPEQEANLLRLLVNKLGDRDRKIASRASYLILQLLITHPAMKSIVIDTIEQEALLRPGQTIRTKYYAIITLNQTILSQKEPQLADTLVRIYFDQFVSLLKSGAMGQSNSSDSKSKPWEKKGKNKAWEKQVNGTPLNGKKDPAAAKANAVPDTETAEKLVSAILTGVNRAVPFSSADEVTLEKHLDTLFRITHSANFNTSIQALKLVQQLSLSKHIAVDRFYRTLYESLPDPRLIHSSKQADYLNLLYRSLKSDVDVRRVKAFVKRMLQVCYLHQPSFVCGILFLVSQLEAAFPDLKTLLNEPEEDGDEEEVYRDAPLEGSAEEKVEEKMEEKTDVAQDSRQKKTAYDGRKRDPQYSNADQSCLWEVIPYFKHFHPSVTVFAENLLKPQKTLPKPELANHTLMSFLDKFVYKNPKAADTKRGGSIMQPVLAAGSSAHVVVPGKASAKQQATVNSAAFWNLKQEDVAAEDAFFHAYFSQIGKPGQEAKAKKTKKASAGDDDEEEDEDEIWDALVNSRPDIEGEDGSDVDMDLNGDDESDLGSLLEDMSDDDDEDDEDMDSAGEDVDADMDDEDVPGEEDGWVDGKDLASESDEEPVEKKGKDGKKRMTKRDFKKLPMFATADDYAAMLDQEEPDY</sequence>
<feature type="compositionally biased region" description="Basic and acidic residues" evidence="2">
    <location>
        <begin position="764"/>
        <end position="805"/>
    </location>
</feature>
<dbReference type="InterPro" id="IPR016024">
    <property type="entry name" value="ARM-type_fold"/>
</dbReference>
<reference evidence="4 5" key="1">
    <citation type="submission" date="2015-09" db="EMBL/GenBank/DDBJ databases">
        <title>Host preference determinants of Valsa canker pathogens revealed by comparative genomics.</title>
        <authorList>
            <person name="Yin Z."/>
            <person name="Huang L."/>
        </authorList>
    </citation>
    <scope>NUCLEOTIDE SEQUENCE [LARGE SCALE GENOMIC DNA]</scope>
    <source>
        <strain evidence="4 5">YSFL</strain>
    </source>
</reference>
<comment type="caution">
    <text evidence="4">The sequence shown here is derived from an EMBL/GenBank/DDBJ whole genome shotgun (WGS) entry which is preliminary data.</text>
</comment>